<sequence length="61" mass="7106">MREVREEVAAGRLVAVLDAFAAPLIGIHAVFPQRKHLPVRVRLFFDFFKHTYGHPEYWGQD</sequence>
<evidence type="ECO:0000256" key="1">
    <source>
        <dbReference type="SAM" id="Phobius"/>
    </source>
</evidence>
<evidence type="ECO:0000313" key="3">
    <source>
        <dbReference type="Proteomes" id="UP000272778"/>
    </source>
</evidence>
<evidence type="ECO:0000313" key="2">
    <source>
        <dbReference type="EMBL" id="RQH07886.1"/>
    </source>
</evidence>
<reference evidence="2 3" key="1">
    <citation type="submission" date="2018-11" db="EMBL/GenBank/DDBJ databases">
        <title>Paraburkholderia sp. DHOA04, isolated from soil.</title>
        <authorList>
            <person name="Gao Z.-H."/>
            <person name="Qiu L.-H."/>
            <person name="Fu J.-C."/>
        </authorList>
    </citation>
    <scope>NUCLEOTIDE SEQUENCE [LARGE SCALE GENOMIC DNA]</scope>
    <source>
        <strain evidence="2 3">DHOA04</strain>
    </source>
</reference>
<dbReference type="AlphaFoldDB" id="A0A3N6Q607"/>
<gene>
    <name evidence="2" type="ORF">D1Y85_07220</name>
</gene>
<name>A0A3N6Q607_9BURK</name>
<keyword evidence="1" id="KW-1133">Transmembrane helix</keyword>
<comment type="caution">
    <text evidence="2">The sequence shown here is derived from an EMBL/GenBank/DDBJ whole genome shotgun (WGS) entry which is preliminary data.</text>
</comment>
<proteinExistence type="predicted"/>
<accession>A0A3N6Q607</accession>
<keyword evidence="1" id="KW-0472">Membrane</keyword>
<keyword evidence="1" id="KW-0812">Transmembrane</keyword>
<evidence type="ECO:0008006" key="4">
    <source>
        <dbReference type="Google" id="ProtNLM"/>
    </source>
</evidence>
<protein>
    <recommendedName>
        <fullName evidence="4">LysR substrate-binding domain-containing protein</fullName>
    </recommendedName>
</protein>
<dbReference type="OrthoDB" id="8954631at2"/>
<organism evidence="2 3">
    <name type="scientific">Paraburkholderia dinghuensis</name>
    <dbReference type="NCBI Taxonomy" id="2305225"/>
    <lineage>
        <taxon>Bacteria</taxon>
        <taxon>Pseudomonadati</taxon>
        <taxon>Pseudomonadota</taxon>
        <taxon>Betaproteobacteria</taxon>
        <taxon>Burkholderiales</taxon>
        <taxon>Burkholderiaceae</taxon>
        <taxon>Paraburkholderia</taxon>
    </lineage>
</organism>
<feature type="transmembrane region" description="Helical" evidence="1">
    <location>
        <begin position="12"/>
        <end position="31"/>
    </location>
</feature>
<dbReference type="SUPFAM" id="SSF53850">
    <property type="entry name" value="Periplasmic binding protein-like II"/>
    <property type="match status" value="1"/>
</dbReference>
<keyword evidence="3" id="KW-1185">Reference proteome</keyword>
<dbReference type="EMBL" id="RQIS01000004">
    <property type="protein sequence ID" value="RQH07886.1"/>
    <property type="molecule type" value="Genomic_DNA"/>
</dbReference>
<dbReference type="Gene3D" id="3.40.190.290">
    <property type="match status" value="1"/>
</dbReference>
<dbReference type="Proteomes" id="UP000272778">
    <property type="component" value="Unassembled WGS sequence"/>
</dbReference>